<dbReference type="CDD" id="cd13603">
    <property type="entry name" value="PBP2_TRAP_Siap_TeaA_like"/>
    <property type="match status" value="1"/>
</dbReference>
<evidence type="ECO:0000256" key="1">
    <source>
        <dbReference type="ARBA" id="ARBA00022729"/>
    </source>
</evidence>
<dbReference type="Pfam" id="PF03480">
    <property type="entry name" value="DctP"/>
    <property type="match status" value="1"/>
</dbReference>
<name>A0A423PW62_9GAMM</name>
<dbReference type="Gene3D" id="3.40.190.170">
    <property type="entry name" value="Bacterial extracellular solute-binding protein, family 7"/>
    <property type="match status" value="1"/>
</dbReference>
<dbReference type="SUPFAM" id="SSF53850">
    <property type="entry name" value="Periplasmic binding protein-like II"/>
    <property type="match status" value="1"/>
</dbReference>
<dbReference type="NCBIfam" id="NF037995">
    <property type="entry name" value="TRAP_S1"/>
    <property type="match status" value="1"/>
</dbReference>
<organism evidence="3 4">
    <name type="scientific">Salinisphaera orenii YIM 95161</name>
    <dbReference type="NCBI Taxonomy" id="1051139"/>
    <lineage>
        <taxon>Bacteria</taxon>
        <taxon>Pseudomonadati</taxon>
        <taxon>Pseudomonadota</taxon>
        <taxon>Gammaproteobacteria</taxon>
        <taxon>Salinisphaerales</taxon>
        <taxon>Salinisphaeraceae</taxon>
        <taxon>Salinisphaera</taxon>
    </lineage>
</organism>
<dbReference type="PANTHER" id="PTHR33376:SF2">
    <property type="entry name" value="DICARBOXYLATE-BINDING PERIPLASMIC PROTEIN"/>
    <property type="match status" value="1"/>
</dbReference>
<dbReference type="GO" id="GO:0030246">
    <property type="term" value="F:carbohydrate binding"/>
    <property type="evidence" value="ECO:0007669"/>
    <property type="project" value="TreeGrafter"/>
</dbReference>
<comment type="caution">
    <text evidence="3">The sequence shown here is derived from an EMBL/GenBank/DDBJ whole genome shotgun (WGS) entry which is preliminary data.</text>
</comment>
<gene>
    <name evidence="3" type="ORF">SAHL_08610</name>
</gene>
<dbReference type="RefSeq" id="WP_123591006.1">
    <property type="nucleotide sequence ID" value="NZ_AYKF01000078.1"/>
</dbReference>
<evidence type="ECO:0000313" key="3">
    <source>
        <dbReference type="EMBL" id="ROO29824.1"/>
    </source>
</evidence>
<keyword evidence="1 2" id="KW-0732">Signal</keyword>
<protein>
    <submittedName>
        <fullName evidence="3">C4-dicarboxylate ABC transporter substrate-binding protein</fullName>
    </submittedName>
</protein>
<dbReference type="GO" id="GO:0055085">
    <property type="term" value="P:transmembrane transport"/>
    <property type="evidence" value="ECO:0007669"/>
    <property type="project" value="InterPro"/>
</dbReference>
<evidence type="ECO:0000256" key="2">
    <source>
        <dbReference type="SAM" id="SignalP"/>
    </source>
</evidence>
<dbReference type="EMBL" id="AYKF01000078">
    <property type="protein sequence ID" value="ROO29824.1"/>
    <property type="molecule type" value="Genomic_DNA"/>
</dbReference>
<evidence type="ECO:0000313" key="4">
    <source>
        <dbReference type="Proteomes" id="UP000285123"/>
    </source>
</evidence>
<dbReference type="InterPro" id="IPR018389">
    <property type="entry name" value="DctP_fam"/>
</dbReference>
<feature type="signal peptide" evidence="2">
    <location>
        <begin position="1"/>
        <end position="25"/>
    </location>
</feature>
<dbReference type="InterPro" id="IPR038404">
    <property type="entry name" value="TRAP_DctP_sf"/>
</dbReference>
<sequence>MKFKKSIIEVLLVSFVLAFSASAAAKDLRLGLIVPNSHAWTAAARSMAKDLKEQSDGKYTVSIYPSGQLGSEARMLQQLQTGALDMAFLTLAEITNRAPEFGAFYEPYLVENVEQAGELLNGPTATKMLDNLPSEAGVVGVGYGIASMRVMLTNFRATSAEDLSGRKIRITPFPPVRDFYNLLGAAFTPMPLPDVYDALANGQVDGVDADMELVWKLKLYQRAQTVLNSNHMMFPVIGLVSGRLWAQLSESDRKLISGVAKKHLNALFPKYTKIQAEMTRNVKNAGVDVVDVGPDFFGDVTDEWDVQWTRKAPVLKDLKAEAAAIKREDAPQ</sequence>
<dbReference type="PANTHER" id="PTHR33376">
    <property type="match status" value="1"/>
</dbReference>
<feature type="chain" id="PRO_5019498403" evidence="2">
    <location>
        <begin position="26"/>
        <end position="332"/>
    </location>
</feature>
<proteinExistence type="predicted"/>
<dbReference type="Proteomes" id="UP000285123">
    <property type="component" value="Unassembled WGS sequence"/>
</dbReference>
<dbReference type="AlphaFoldDB" id="A0A423PW62"/>
<dbReference type="OrthoDB" id="8690069at2"/>
<accession>A0A423PW62</accession>
<reference evidence="3 4" key="1">
    <citation type="submission" date="2013-10" db="EMBL/GenBank/DDBJ databases">
        <title>Salinisphaera halophila YIM 95161 Genome Sequencing.</title>
        <authorList>
            <person name="Lai Q."/>
            <person name="Li C."/>
            <person name="Shao Z."/>
        </authorList>
    </citation>
    <scope>NUCLEOTIDE SEQUENCE [LARGE SCALE GENOMIC DNA]</scope>
    <source>
        <strain evidence="3 4">YIM 95161</strain>
    </source>
</reference>